<sequence length="259" mass="28899">MADEFDRLQRQALESWRHAMRAYQKLVETPSANRLARRMAAPRFGRAASAGESVLFRLICTDLDAPAPRCAYGEIAMRRSVVAAGVTGRMMSEVTVNAARAVLWAWDRPELTTLDPVRIMALADQDPVRSPFALADGTVTVFTGARRVTLAAQARLFLAERLISTQLRIKSDSMTTRHLDATLAARDKFYSSDEWLVWHCRLESCRAMAALPEAMTLATEALRIYEILAGLGTEVSGEELDRTRARYDAVVSRIPLDLR</sequence>
<reference evidence="1 2" key="1">
    <citation type="submission" date="2020-08" db="EMBL/GenBank/DDBJ databases">
        <title>Genome Sequencing of Nocardia wallacei strain FMUON74 and assembly.</title>
        <authorList>
            <person name="Toyokawa M."/>
            <person name="Uesaka K."/>
        </authorList>
    </citation>
    <scope>NUCLEOTIDE SEQUENCE [LARGE SCALE GENOMIC DNA]</scope>
    <source>
        <strain evidence="1 2">FMUON74</strain>
    </source>
</reference>
<dbReference type="AlphaFoldDB" id="A0A7G1KG56"/>
<dbReference type="Proteomes" id="UP000516173">
    <property type="component" value="Chromosome"/>
</dbReference>
<accession>A0A7G1KG56</accession>
<protein>
    <submittedName>
        <fullName evidence="1">Uncharacterized protein</fullName>
    </submittedName>
</protein>
<evidence type="ECO:0000313" key="1">
    <source>
        <dbReference type="EMBL" id="BCK54197.1"/>
    </source>
</evidence>
<organism evidence="1 2">
    <name type="scientific">Nocardia wallacei</name>
    <dbReference type="NCBI Taxonomy" id="480035"/>
    <lineage>
        <taxon>Bacteria</taxon>
        <taxon>Bacillati</taxon>
        <taxon>Actinomycetota</taxon>
        <taxon>Actinomycetes</taxon>
        <taxon>Mycobacteriales</taxon>
        <taxon>Nocardiaceae</taxon>
        <taxon>Nocardia</taxon>
    </lineage>
</organism>
<proteinExistence type="predicted"/>
<dbReference type="EMBL" id="AP023396">
    <property type="protein sequence ID" value="BCK54197.1"/>
    <property type="molecule type" value="Genomic_DNA"/>
</dbReference>
<dbReference type="KEGG" id="nwl:NWFMUON74_19690"/>
<dbReference type="RefSeq" id="WP_187687493.1">
    <property type="nucleotide sequence ID" value="NZ_AP023396.1"/>
</dbReference>
<gene>
    <name evidence="1" type="ORF">NWFMUON74_19690</name>
</gene>
<keyword evidence="2" id="KW-1185">Reference proteome</keyword>
<name>A0A7G1KG56_9NOCA</name>
<evidence type="ECO:0000313" key="2">
    <source>
        <dbReference type="Proteomes" id="UP000516173"/>
    </source>
</evidence>
<dbReference type="GeneID" id="80346532"/>